<accession>A0A921IM86</accession>
<dbReference type="AlphaFoldDB" id="A0A921IM86"/>
<protein>
    <submittedName>
        <fullName evidence="1">Transposase</fullName>
    </submittedName>
</protein>
<sequence>MDLNKKKKVVNTSIYPDEVIERLAWCFYPAILECFNSEEGQRAFAAWQAEQARPTAKEKQDVPAGERPVLHTDRKRLFSDMAHPSGCAFLLFNQEERIRLI</sequence>
<gene>
    <name evidence="1" type="ORF">K8V20_11670</name>
</gene>
<evidence type="ECO:0000313" key="1">
    <source>
        <dbReference type="EMBL" id="HJG29286.1"/>
    </source>
</evidence>
<evidence type="ECO:0000313" key="2">
    <source>
        <dbReference type="Proteomes" id="UP000782880"/>
    </source>
</evidence>
<reference evidence="1" key="1">
    <citation type="journal article" date="2021" name="PeerJ">
        <title>Extensive microbial diversity within the chicken gut microbiome revealed by metagenomics and culture.</title>
        <authorList>
            <person name="Gilroy R."/>
            <person name="Ravi A."/>
            <person name="Getino M."/>
            <person name="Pursley I."/>
            <person name="Horton D.L."/>
            <person name="Alikhan N.F."/>
            <person name="Baker D."/>
            <person name="Gharbi K."/>
            <person name="Hall N."/>
            <person name="Watson M."/>
            <person name="Adriaenssens E.M."/>
            <person name="Foster-Nyarko E."/>
            <person name="Jarju S."/>
            <person name="Secka A."/>
            <person name="Antonio M."/>
            <person name="Oren A."/>
            <person name="Chaudhuri R.R."/>
            <person name="La Ragione R."/>
            <person name="Hildebrand F."/>
            <person name="Pallen M.J."/>
        </authorList>
    </citation>
    <scope>NUCLEOTIDE SEQUENCE</scope>
    <source>
        <strain evidence="1">ChiBcec21-2208</strain>
    </source>
</reference>
<dbReference type="Proteomes" id="UP000782880">
    <property type="component" value="Unassembled WGS sequence"/>
</dbReference>
<proteinExistence type="predicted"/>
<comment type="caution">
    <text evidence="1">The sequence shown here is derived from an EMBL/GenBank/DDBJ whole genome shotgun (WGS) entry which is preliminary data.</text>
</comment>
<name>A0A921IM86_9FIRM</name>
<dbReference type="EMBL" id="DYVE01000300">
    <property type="protein sequence ID" value="HJG29286.1"/>
    <property type="molecule type" value="Genomic_DNA"/>
</dbReference>
<organism evidence="1 2">
    <name type="scientific">Subdoligranulum variabile</name>
    <dbReference type="NCBI Taxonomy" id="214851"/>
    <lineage>
        <taxon>Bacteria</taxon>
        <taxon>Bacillati</taxon>
        <taxon>Bacillota</taxon>
        <taxon>Clostridia</taxon>
        <taxon>Eubacteriales</taxon>
        <taxon>Oscillospiraceae</taxon>
        <taxon>Subdoligranulum</taxon>
    </lineage>
</organism>
<reference evidence="1" key="2">
    <citation type="submission" date="2021-09" db="EMBL/GenBank/DDBJ databases">
        <authorList>
            <person name="Gilroy R."/>
        </authorList>
    </citation>
    <scope>NUCLEOTIDE SEQUENCE</scope>
    <source>
        <strain evidence="1">ChiBcec21-2208</strain>
    </source>
</reference>